<dbReference type="EMBL" id="DRGN01000063">
    <property type="protein sequence ID" value="HET99633.1"/>
    <property type="molecule type" value="Genomic_DNA"/>
</dbReference>
<gene>
    <name evidence="1" type="ORF">ENH89_04565</name>
</gene>
<sequence>MTKDTPKHKTPVFAFDPDSGRGIDPKILDRFTLIPRNPQTGVQAMTKLFRMYVGTDGRVQIEITAGDATVSAVVPAHYLIKVLNGREITESVPGGVEVYAPKAKEPTP</sequence>
<comment type="caution">
    <text evidence="1">The sequence shown here is derived from an EMBL/GenBank/DDBJ whole genome shotgun (WGS) entry which is preliminary data.</text>
</comment>
<organism evidence="1 2">
    <name type="scientific">Aurantimonas coralicida</name>
    <dbReference type="NCBI Taxonomy" id="182270"/>
    <lineage>
        <taxon>Bacteria</taxon>
        <taxon>Pseudomonadati</taxon>
        <taxon>Pseudomonadota</taxon>
        <taxon>Alphaproteobacteria</taxon>
        <taxon>Hyphomicrobiales</taxon>
        <taxon>Aurantimonadaceae</taxon>
        <taxon>Aurantimonas</taxon>
    </lineage>
</organism>
<protein>
    <submittedName>
        <fullName evidence="1">Uncharacterized protein</fullName>
    </submittedName>
</protein>
<dbReference type="AlphaFoldDB" id="A0A9C9NEF4"/>
<proteinExistence type="predicted"/>
<name>A0A9C9NEF4_9HYPH</name>
<accession>A0A9C9NEF4</accession>
<evidence type="ECO:0000313" key="1">
    <source>
        <dbReference type="EMBL" id="HET99633.1"/>
    </source>
</evidence>
<reference evidence="1" key="1">
    <citation type="journal article" date="2020" name="mSystems">
        <title>Genome- and Community-Level Interaction Insights into Carbon Utilization and Element Cycling Functions of Hydrothermarchaeota in Hydrothermal Sediment.</title>
        <authorList>
            <person name="Zhou Z."/>
            <person name="Liu Y."/>
            <person name="Xu W."/>
            <person name="Pan J."/>
            <person name="Luo Z.H."/>
            <person name="Li M."/>
        </authorList>
    </citation>
    <scope>NUCLEOTIDE SEQUENCE</scope>
    <source>
        <strain evidence="1">HyVt-347</strain>
    </source>
</reference>
<evidence type="ECO:0000313" key="2">
    <source>
        <dbReference type="Proteomes" id="UP000885680"/>
    </source>
</evidence>
<dbReference type="Proteomes" id="UP000885680">
    <property type="component" value="Unassembled WGS sequence"/>
</dbReference>